<evidence type="ECO:0000313" key="3">
    <source>
        <dbReference type="Proteomes" id="UP000008840"/>
    </source>
</evidence>
<feature type="transmembrane region" description="Helical" evidence="1">
    <location>
        <begin position="301"/>
        <end position="319"/>
    </location>
</feature>
<dbReference type="AlphaFoldDB" id="B2FLV4"/>
<dbReference type="EnsemblBacteria" id="CAQ44208">
    <property type="protein sequence ID" value="CAQ44208"/>
    <property type="gene ID" value="Smlt0624"/>
</dbReference>
<sequence length="782" mass="84560">MNNGKVAMTRLGWLASGLACILTILVLTPFAVEMPIAGVDGSWAYAMNVATAEHLRFGKDIIFTFGPLASIYTEVYHPATDHLMIGGAMLLSVAVFAGLFAVTSPHRRVLLPLFPFLVALTWLPDWDGWRDAVFMLLPLLLPITVARGQETGKPNWAAIILLAIAIAILPLIKGSLSVPAALASLVAVLLCWRESPRLAITLFVVEVGVLIAAWLTAGQSLLDLPVYFLAQMPLISGYTDGMSVSVDGRPLNIVIYLLASVMLVALSTFGGVRRRWYLPVLVALYLFVIFKASFVRHDPPHALIASSALLLMGALLYLVPGSGRWPGIAAMAVGALGYGLLAFAFLPLDPVASLARVGSKFELSVEAAWRRATEPAALAKEYPRRLVLLGDRPPFKGLSGDADLYPWDLSPLLASGASWKPRPVPQSYAAFSPPLLDANAEHLRSSPPTRIFFNINPIDQRYPSMEDGASWLTLLGGFRAQRIDAGYALLSRRDAVAETLQPRPVTSTEVRMGEDVAVPENQGPVWASIDVQPTLLGRLFSILYKAPELTLQVRYDNGETASYRFIAGLAKSGFLLSPTITDVNDFVALTSSHRDDLLGNRKVVAMGIRGASGTRLMWKSAVRVSFARLDVPTAPEADAALAGIWKHGDAVESYVAAGDCHIDTVNQLQAEGGTLDLPAGLVKVRGWSALDGARGRPNDGAFLLASATDGRTWMLPANRVPRPDVAAYFKQPALHYTGFEAFVDTRQLPEDVQIRVLQKDGEQLKVCAAVLAIRRARVAELP</sequence>
<feature type="transmembrane region" description="Helical" evidence="1">
    <location>
        <begin position="155"/>
        <end position="172"/>
    </location>
</feature>
<dbReference type="Proteomes" id="UP000008840">
    <property type="component" value="Chromosome"/>
</dbReference>
<feature type="transmembrane region" description="Helical" evidence="1">
    <location>
        <begin position="326"/>
        <end position="346"/>
    </location>
</feature>
<dbReference type="RefSeq" id="WP_012479061.1">
    <property type="nucleotide sequence ID" value="NC_010943.1"/>
</dbReference>
<dbReference type="KEGG" id="sml:Smlt0624"/>
<dbReference type="EMBL" id="AM743169">
    <property type="protein sequence ID" value="CAQ44208.1"/>
    <property type="molecule type" value="Genomic_DNA"/>
</dbReference>
<feature type="transmembrane region" description="Helical" evidence="1">
    <location>
        <begin position="250"/>
        <end position="269"/>
    </location>
</feature>
<reference evidence="2 3" key="1">
    <citation type="journal article" date="2008" name="Genome Biol.">
        <title>The complete genome, comparative and functional analysis of Stenotrophomonas maltophilia reveals an organism heavily shielded by drug resistance determinants.</title>
        <authorList>
            <person name="Crossman L.C."/>
            <person name="Gould V.C."/>
            <person name="Dow J.M."/>
            <person name="Vernikos G.S."/>
            <person name="Okazaki A."/>
            <person name="Sebaihia M."/>
            <person name="Saunders D."/>
            <person name="Arrowsmith C."/>
            <person name="Carver T."/>
            <person name="Peters N."/>
            <person name="Adlem E."/>
            <person name="Kerhornou A."/>
            <person name="Lord A."/>
            <person name="Murphy L."/>
            <person name="Seeger K."/>
            <person name="Squares R."/>
            <person name="Rutter S."/>
            <person name="Quail M.A."/>
            <person name="Rajandream M.A."/>
            <person name="Harris D."/>
            <person name="Churcher C."/>
            <person name="Bentley S.D."/>
            <person name="Parkhill J."/>
            <person name="Thomson N.R."/>
            <person name="Avison M.B."/>
        </authorList>
    </citation>
    <scope>NUCLEOTIDE SEQUENCE [LARGE SCALE GENOMIC DNA]</scope>
    <source>
        <strain evidence="2 3">K279a</strain>
    </source>
</reference>
<keyword evidence="1 2" id="KW-0812">Transmembrane</keyword>
<name>B2FLV4_STRMK</name>
<keyword evidence="1" id="KW-0472">Membrane</keyword>
<dbReference type="HOGENOM" id="CLU_019353_0_0_6"/>
<accession>B2FLV4</accession>
<feature type="transmembrane region" description="Helical" evidence="1">
    <location>
        <begin position="109"/>
        <end position="126"/>
    </location>
</feature>
<evidence type="ECO:0000256" key="1">
    <source>
        <dbReference type="SAM" id="Phobius"/>
    </source>
</evidence>
<feature type="transmembrane region" description="Helical" evidence="1">
    <location>
        <begin position="83"/>
        <end position="102"/>
    </location>
</feature>
<gene>
    <name evidence="2" type="ordered locus">Smlt0624</name>
</gene>
<protein>
    <submittedName>
        <fullName evidence="2">Transmembrane protein</fullName>
    </submittedName>
</protein>
<feature type="transmembrane region" description="Helical" evidence="1">
    <location>
        <begin position="12"/>
        <end position="32"/>
    </location>
</feature>
<keyword evidence="1" id="KW-1133">Transmembrane helix</keyword>
<evidence type="ECO:0000313" key="2">
    <source>
        <dbReference type="EMBL" id="CAQ44208.1"/>
    </source>
</evidence>
<feature type="transmembrane region" description="Helical" evidence="1">
    <location>
        <begin position="276"/>
        <end position="295"/>
    </location>
</feature>
<keyword evidence="3" id="KW-1185">Reference proteome</keyword>
<proteinExistence type="predicted"/>
<dbReference type="eggNOG" id="COG1269">
    <property type="taxonomic scope" value="Bacteria"/>
</dbReference>
<organism evidence="2 3">
    <name type="scientific">Stenotrophomonas maltophilia (strain K279a)</name>
    <dbReference type="NCBI Taxonomy" id="522373"/>
    <lineage>
        <taxon>Bacteria</taxon>
        <taxon>Pseudomonadati</taxon>
        <taxon>Pseudomonadota</taxon>
        <taxon>Gammaproteobacteria</taxon>
        <taxon>Lysobacterales</taxon>
        <taxon>Lysobacteraceae</taxon>
        <taxon>Stenotrophomonas</taxon>
        <taxon>Stenotrophomonas maltophilia group</taxon>
    </lineage>
</organism>